<dbReference type="EMBL" id="WMEY01000008">
    <property type="protein sequence ID" value="MYL65612.1"/>
    <property type="molecule type" value="Genomic_DNA"/>
</dbReference>
<accession>A0A845F3I3</accession>
<dbReference type="AlphaFoldDB" id="A0A845F3I3"/>
<proteinExistence type="predicted"/>
<dbReference type="Proteomes" id="UP000447833">
    <property type="component" value="Unassembled WGS sequence"/>
</dbReference>
<organism evidence="1 2">
    <name type="scientific">Guptibacillus hwajinpoensis</name>
    <dbReference type="NCBI Taxonomy" id="208199"/>
    <lineage>
        <taxon>Bacteria</taxon>
        <taxon>Bacillati</taxon>
        <taxon>Bacillota</taxon>
        <taxon>Bacilli</taxon>
        <taxon>Bacillales</taxon>
        <taxon>Guptibacillaceae</taxon>
        <taxon>Guptibacillus</taxon>
    </lineage>
</organism>
<dbReference type="Pfam" id="PF26344">
    <property type="entry name" value="YuzC"/>
    <property type="match status" value="1"/>
</dbReference>
<comment type="caution">
    <text evidence="1">The sequence shown here is derived from an EMBL/GenBank/DDBJ whole genome shotgun (WGS) entry which is preliminary data.</text>
</comment>
<sequence>MAFKDDRYSKWAYSPYTYPYYRNFPPIEVTRFQHSAVACTNLMKEGQKLLDKVNQDAQFAHELKDAAQKNDQSHVHSLIQRAGITSPFHIAYTPDALRVDLNTGNEDSCSELTVKLCW</sequence>
<evidence type="ECO:0000313" key="2">
    <source>
        <dbReference type="Proteomes" id="UP000447833"/>
    </source>
</evidence>
<protein>
    <submittedName>
        <fullName evidence="1">Uncharacterized protein</fullName>
    </submittedName>
</protein>
<evidence type="ECO:0000313" key="1">
    <source>
        <dbReference type="EMBL" id="MYL65612.1"/>
    </source>
</evidence>
<reference evidence="1 2" key="1">
    <citation type="submission" date="2019-11" db="EMBL/GenBank/DDBJ databases">
        <title>Genome sequences of 17 halophilic strains isolated from different environments.</title>
        <authorList>
            <person name="Furrow R.E."/>
        </authorList>
    </citation>
    <scope>NUCLEOTIDE SEQUENCE [LARGE SCALE GENOMIC DNA]</scope>
    <source>
        <strain evidence="1 2">22506_14_FS</strain>
    </source>
</reference>
<gene>
    <name evidence="1" type="ORF">GLW07_19820</name>
</gene>
<dbReference type="RefSeq" id="WP_160921123.1">
    <property type="nucleotide sequence ID" value="NZ_WMEY01000008.1"/>
</dbReference>
<dbReference type="InterPro" id="IPR058870">
    <property type="entry name" value="YuzC"/>
</dbReference>
<name>A0A845F3I3_9BACL</name>